<dbReference type="EMBL" id="JBHTOA010000059">
    <property type="protein sequence ID" value="MFD1400224.1"/>
    <property type="molecule type" value="Genomic_DNA"/>
</dbReference>
<sequence length="844" mass="94305">MNIDYKQWKSLLSRRDVIAGTGAFLLLIAWCLGCLASHLLEYLFTSLSATMSSFNQGGTGANLPGLGSVFVFGHWFWPSTTMPYYLIVVLMLAIWLIKTPKLLYQMRIAYRDINLGSMGTAAFTPLKELVQQSVAVPLDNSVYEGYSGVPQVHITPVAATELDLHVTPSRVPGKSLAFDAVAARREKRQRKRHNGPVPEHGYDLIDTNKTNAAVVAGTQSGKTQTFTYPVLDLIMRAKEQDSVIVTDLKGDMVKNTKTEFEKRGYDVRVFNLVTPEYSIGYNPLSLIWSAYVKGDYDEAQLLCNTLSYSLFHNPNAKDPMWEEASIALTNALILAVCRVCKVKNTPERVTMYTVSVMLNELGSNPDEHGDTKMDKFFSSMEVNDPAKLQYGTITFSQGITRAGIYTGTMAKLKNYTFSAIGKLTATNDLNLVDIANGKKPIALFIVYPDYDDSNYSLISTLISQISYVLSKTATLSATSSLDRRVKFVLEEVANIPTIEGLSRYMNVGLQRGLIYYLVFQSIAQLKDKYGDRGAEALLSACGNKYDILADGKEDAEYFSHLLGKKTIIAPNRAGDPLSLDKSYSESEQARDLMTPTELGQLKEGEWVLIRGKQRRDLHAREISATPIYANRKDNSQMLYQYQYLANFDHPQTFESLNGDKQATHANTSLHDLTISQEEFTKTAKQPLNLDELKKNEPTRFEAHTSDNVVSKYQKDDQGNVTVTQQESEFVKAAKKAAAEQKAADDPLSAQHENDQPLAQDFTDIISRDTTPFSKALGVAQQNLVLRTVEKLLDSDDKAAFYRGNTVGNMQAFLMQHRADQPELYKALRKIFNLEQFEKKEEADG</sequence>
<evidence type="ECO:0000256" key="1">
    <source>
        <dbReference type="ARBA" id="ARBA00004651"/>
    </source>
</evidence>
<comment type="subcellular location">
    <subcellularLocation>
        <location evidence="1">Cell membrane</location>
        <topology evidence="1">Multi-pass membrane protein</topology>
    </subcellularLocation>
</comment>
<evidence type="ECO:0000256" key="5">
    <source>
        <dbReference type="ARBA" id="ARBA00022989"/>
    </source>
</evidence>
<dbReference type="InterPro" id="IPR003688">
    <property type="entry name" value="TraG/VirD4"/>
</dbReference>
<dbReference type="SUPFAM" id="SSF52540">
    <property type="entry name" value="P-loop containing nucleoside triphosphate hydrolases"/>
    <property type="match status" value="1"/>
</dbReference>
<evidence type="ECO:0000256" key="3">
    <source>
        <dbReference type="ARBA" id="ARBA00022475"/>
    </source>
</evidence>
<keyword evidence="3" id="KW-1003">Cell membrane</keyword>
<keyword evidence="4 7" id="KW-0812">Transmembrane</keyword>
<comment type="similarity">
    <text evidence="2">Belongs to the VirD4/TraG family.</text>
</comment>
<protein>
    <submittedName>
        <fullName evidence="8">VirD4-like conjugal transfer protein, CD1115 family</fullName>
    </submittedName>
</protein>
<evidence type="ECO:0000256" key="2">
    <source>
        <dbReference type="ARBA" id="ARBA00008806"/>
    </source>
</evidence>
<feature type="transmembrane region" description="Helical" evidence="7">
    <location>
        <begin position="21"/>
        <end position="44"/>
    </location>
</feature>
<evidence type="ECO:0000256" key="7">
    <source>
        <dbReference type="SAM" id="Phobius"/>
    </source>
</evidence>
<evidence type="ECO:0000313" key="8">
    <source>
        <dbReference type="EMBL" id="MFD1400224.1"/>
    </source>
</evidence>
<dbReference type="Proteomes" id="UP001597199">
    <property type="component" value="Unassembled WGS sequence"/>
</dbReference>
<evidence type="ECO:0000313" key="9">
    <source>
        <dbReference type="Proteomes" id="UP001597199"/>
    </source>
</evidence>
<dbReference type="PANTHER" id="PTHR37937:SF1">
    <property type="entry name" value="CONJUGATIVE TRANSFER: DNA TRANSPORT"/>
    <property type="match status" value="1"/>
</dbReference>
<keyword evidence="6 7" id="KW-0472">Membrane</keyword>
<dbReference type="CDD" id="cd01127">
    <property type="entry name" value="TrwB_TraG_TraD_VirD4"/>
    <property type="match status" value="1"/>
</dbReference>
<feature type="transmembrane region" description="Helical" evidence="7">
    <location>
        <begin position="75"/>
        <end position="97"/>
    </location>
</feature>
<gene>
    <name evidence="8" type="ORF">ACFQ41_13100</name>
</gene>
<accession>A0ABW4BJ81</accession>
<dbReference type="InterPro" id="IPR051539">
    <property type="entry name" value="T4SS-coupling_protein"/>
</dbReference>
<proteinExistence type="inferred from homology"/>
<dbReference type="Gene3D" id="3.40.50.300">
    <property type="entry name" value="P-loop containing nucleotide triphosphate hydrolases"/>
    <property type="match status" value="1"/>
</dbReference>
<dbReference type="PANTHER" id="PTHR37937">
    <property type="entry name" value="CONJUGATIVE TRANSFER: DNA TRANSPORT"/>
    <property type="match status" value="1"/>
</dbReference>
<evidence type="ECO:0000256" key="4">
    <source>
        <dbReference type="ARBA" id="ARBA00022692"/>
    </source>
</evidence>
<evidence type="ECO:0000256" key="6">
    <source>
        <dbReference type="ARBA" id="ARBA00023136"/>
    </source>
</evidence>
<dbReference type="Pfam" id="PF02534">
    <property type="entry name" value="T4SS-DNA_transf"/>
    <property type="match status" value="1"/>
</dbReference>
<keyword evidence="5 7" id="KW-1133">Transmembrane helix</keyword>
<comment type="caution">
    <text evidence="8">The sequence shown here is derived from an EMBL/GenBank/DDBJ whole genome shotgun (WGS) entry which is preliminary data.</text>
</comment>
<organism evidence="8 9">
    <name type="scientific">Lacticaseibacillus suilingensis</name>
    <dbReference type="NCBI Taxonomy" id="2799577"/>
    <lineage>
        <taxon>Bacteria</taxon>
        <taxon>Bacillati</taxon>
        <taxon>Bacillota</taxon>
        <taxon>Bacilli</taxon>
        <taxon>Lactobacillales</taxon>
        <taxon>Lactobacillaceae</taxon>
        <taxon>Lacticaseibacillus</taxon>
    </lineage>
</organism>
<dbReference type="InterPro" id="IPR027417">
    <property type="entry name" value="P-loop_NTPase"/>
</dbReference>
<name>A0ABW4BJ81_9LACO</name>
<dbReference type="NCBIfam" id="NF045973">
    <property type="entry name" value="conju_CD1115"/>
    <property type="match status" value="1"/>
</dbReference>
<keyword evidence="9" id="KW-1185">Reference proteome</keyword>
<reference evidence="9" key="1">
    <citation type="journal article" date="2019" name="Int. J. Syst. Evol. Microbiol.">
        <title>The Global Catalogue of Microorganisms (GCM) 10K type strain sequencing project: providing services to taxonomists for standard genome sequencing and annotation.</title>
        <authorList>
            <consortium name="The Broad Institute Genomics Platform"/>
            <consortium name="The Broad Institute Genome Sequencing Center for Infectious Disease"/>
            <person name="Wu L."/>
            <person name="Ma J."/>
        </authorList>
    </citation>
    <scope>NUCLEOTIDE SEQUENCE [LARGE SCALE GENOMIC DNA]</scope>
    <source>
        <strain evidence="9">CCM 9110</strain>
    </source>
</reference>
<dbReference type="RefSeq" id="WP_204119696.1">
    <property type="nucleotide sequence ID" value="NZ_BOLV01000022.1"/>
</dbReference>